<dbReference type="InterPro" id="IPR027417">
    <property type="entry name" value="P-loop_NTPase"/>
</dbReference>
<dbReference type="SUPFAM" id="SSF52540">
    <property type="entry name" value="P-loop containing nucleoside triphosphate hydrolases"/>
    <property type="match status" value="1"/>
</dbReference>
<feature type="domain" description="Disease resistance N-terminal" evidence="8">
    <location>
        <begin position="11"/>
        <end position="91"/>
    </location>
</feature>
<dbReference type="EMBL" id="CM008047">
    <property type="protein sequence ID" value="PAN13946.1"/>
    <property type="molecule type" value="Genomic_DNA"/>
</dbReference>
<feature type="domain" description="NB-ARC" evidence="7">
    <location>
        <begin position="164"/>
        <end position="329"/>
    </location>
</feature>
<dbReference type="CDD" id="cd14798">
    <property type="entry name" value="RX-CC_like"/>
    <property type="match status" value="1"/>
</dbReference>
<dbReference type="PANTHER" id="PTHR23155">
    <property type="entry name" value="DISEASE RESISTANCE PROTEIN RP"/>
    <property type="match status" value="1"/>
</dbReference>
<sequence length="906" mass="101467">MAEAIAISLSAKLAVALSRSAALGLSPLFGVRSEIAAAARDLDLLRAFLRFVDSHHGADALAAAWVKQVRDAAFELEDVADECCYLSAHGRAWGWVNVRAWFAVLRQLRKARERLRQLSAAKEHYGIRPAADGPAPAVGAISQMLAESAHFVEKEEIVGFAAHERQLREWVVEDPEPRRTLVSVWGMGGVGKTTLVTRVLKEVATPHFDCHAWVAVSQRFTVDDLLRKIIKELHHGGGDADADYRSRVEAVRRHLKGRRYLVVLDDVWDAHLLDKLRHAFLDDGTGSRVVITTRSRDVANAAAHGRTMMLEPLPWRESWTLFCNVAFKEAPGRSCPSHLQEIAASVLERCRGLPLAIVSVGNILALKDTTEFAWSNVRDSLVWDRSSSDLGIGEAASILNLSIDDLPHHLRTCFLSCSIYPEDFLIKRKILIRMWVAQGFVDDRLDHRTAEDVADDYLDQLVQRSLMQAVVRNEFGRAKRCLVHDLIRELITLRSREEQGFFQFVNCRVTVDSSTRIRNLALDRCEAVDSRSVPKVALLRSFCAFGSELDAAFLSRFRLLTVLNLWFIEMNKLPDSVTNLHNLRYLGIRSTLVEELPRDLGKLQKLQTLDCKLSMVRRLPSSTTKLKSLRHLMLFTREAADFWKAFAGTAVQLPEGLENLTSLQTLKYVQADTETVKSLASLEKMRSLDLSGLDPSLTADLPSSISRMRCLLRLGLEMEPDAVLDLETVTPPPLKLQKLALAGRLAGGKLPSWTFSLTSLTQLRLSGCEIAEDSLLLLAALPRLVNLSLIAAYHGRNMTFARGSFPTLQKLTLQDLPNLDLVVFLQGCLVNLHDLVLALCPELTEIPHGMENLVLLQKFETFGMTTLFVDKLKEQNGDAGYYKPASSEFLRAPWLSRYLRWVGRNN</sequence>
<dbReference type="InterPro" id="IPR058922">
    <property type="entry name" value="WHD_DRP"/>
</dbReference>
<dbReference type="InterPro" id="IPR044974">
    <property type="entry name" value="Disease_R_plants"/>
</dbReference>
<evidence type="ECO:0008006" key="12">
    <source>
        <dbReference type="Google" id="ProtNLM"/>
    </source>
</evidence>
<organism evidence="11">
    <name type="scientific">Panicum hallii</name>
    <dbReference type="NCBI Taxonomy" id="206008"/>
    <lineage>
        <taxon>Eukaryota</taxon>
        <taxon>Viridiplantae</taxon>
        <taxon>Streptophyta</taxon>
        <taxon>Embryophyta</taxon>
        <taxon>Tracheophyta</taxon>
        <taxon>Spermatophyta</taxon>
        <taxon>Magnoliopsida</taxon>
        <taxon>Liliopsida</taxon>
        <taxon>Poales</taxon>
        <taxon>Poaceae</taxon>
        <taxon>PACMAD clade</taxon>
        <taxon>Panicoideae</taxon>
        <taxon>Panicodae</taxon>
        <taxon>Paniceae</taxon>
        <taxon>Panicinae</taxon>
        <taxon>Panicum</taxon>
        <taxon>Panicum sect. Panicum</taxon>
    </lineage>
</organism>
<dbReference type="PANTHER" id="PTHR23155:SF943">
    <property type="entry name" value="OS08G0193700 PROTEIN"/>
    <property type="match status" value="1"/>
</dbReference>
<dbReference type="Gene3D" id="1.10.10.10">
    <property type="entry name" value="Winged helix-like DNA-binding domain superfamily/Winged helix DNA-binding domain"/>
    <property type="match status" value="1"/>
</dbReference>
<evidence type="ECO:0000256" key="5">
    <source>
        <dbReference type="ARBA" id="ARBA00022821"/>
    </source>
</evidence>
<dbReference type="Pfam" id="PF00931">
    <property type="entry name" value="NB-ARC"/>
    <property type="match status" value="1"/>
</dbReference>
<evidence type="ECO:0000313" key="11">
    <source>
        <dbReference type="EMBL" id="PAN13946.1"/>
    </source>
</evidence>
<feature type="domain" description="Disease resistance R13L4/SHOC-2-like LRR" evidence="10">
    <location>
        <begin position="539"/>
        <end position="860"/>
    </location>
</feature>
<evidence type="ECO:0000259" key="10">
    <source>
        <dbReference type="Pfam" id="PF23598"/>
    </source>
</evidence>
<keyword evidence="4" id="KW-0547">Nucleotide-binding</keyword>
<dbReference type="InterPro" id="IPR041118">
    <property type="entry name" value="Rx_N"/>
</dbReference>
<evidence type="ECO:0000259" key="9">
    <source>
        <dbReference type="Pfam" id="PF23559"/>
    </source>
</evidence>
<protein>
    <recommendedName>
        <fullName evidence="12">NB-ARC domain-containing protein</fullName>
    </recommendedName>
</protein>
<evidence type="ECO:0000259" key="7">
    <source>
        <dbReference type="Pfam" id="PF00931"/>
    </source>
</evidence>
<dbReference type="Gene3D" id="1.10.8.430">
    <property type="entry name" value="Helical domain of apoptotic protease-activating factors"/>
    <property type="match status" value="1"/>
</dbReference>
<dbReference type="InterPro" id="IPR036388">
    <property type="entry name" value="WH-like_DNA-bd_sf"/>
</dbReference>
<keyword evidence="6" id="KW-0175">Coiled coil</keyword>
<reference evidence="11" key="1">
    <citation type="submission" date="2018-04" db="EMBL/GenBank/DDBJ databases">
        <title>WGS assembly of Panicum hallii.</title>
        <authorList>
            <person name="Lovell J."/>
            <person name="Jenkins J."/>
            <person name="Lowry D."/>
            <person name="Mamidi S."/>
            <person name="Sreedasyam A."/>
            <person name="Weng X."/>
            <person name="Barry K."/>
            <person name="Bonette J."/>
            <person name="Campitelli B."/>
            <person name="Daum C."/>
            <person name="Gordon S."/>
            <person name="Gould B."/>
            <person name="Lipzen A."/>
            <person name="Macqueen A."/>
            <person name="Palacio-Mejia J."/>
            <person name="Plott C."/>
            <person name="Shakirov E."/>
            <person name="Shu S."/>
            <person name="Yoshinaga Y."/>
            <person name="Zane M."/>
            <person name="Rokhsar D."/>
            <person name="Grimwood J."/>
            <person name="Schmutz J."/>
            <person name="Juenger T."/>
        </authorList>
    </citation>
    <scope>NUCLEOTIDE SEQUENCE [LARGE SCALE GENOMIC DNA]</scope>
    <source>
        <strain evidence="11">FIL2</strain>
    </source>
</reference>
<dbReference type="GO" id="GO:0009626">
    <property type="term" value="P:plant-type hypersensitive response"/>
    <property type="evidence" value="ECO:0007669"/>
    <property type="project" value="UniProtKB-ARBA"/>
</dbReference>
<evidence type="ECO:0000256" key="3">
    <source>
        <dbReference type="ARBA" id="ARBA00022737"/>
    </source>
</evidence>
<evidence type="ECO:0000256" key="6">
    <source>
        <dbReference type="ARBA" id="ARBA00023054"/>
    </source>
</evidence>
<dbReference type="Pfam" id="PF23559">
    <property type="entry name" value="WHD_DRP"/>
    <property type="match status" value="1"/>
</dbReference>
<keyword evidence="2" id="KW-0433">Leucine-rich repeat</keyword>
<dbReference type="GO" id="GO:0002758">
    <property type="term" value="P:innate immune response-activating signaling pathway"/>
    <property type="evidence" value="ECO:0007669"/>
    <property type="project" value="UniProtKB-ARBA"/>
</dbReference>
<dbReference type="GO" id="GO:0043531">
    <property type="term" value="F:ADP binding"/>
    <property type="evidence" value="ECO:0007669"/>
    <property type="project" value="InterPro"/>
</dbReference>
<evidence type="ECO:0000256" key="2">
    <source>
        <dbReference type="ARBA" id="ARBA00022614"/>
    </source>
</evidence>
<dbReference type="Pfam" id="PF23598">
    <property type="entry name" value="LRR_14"/>
    <property type="match status" value="1"/>
</dbReference>
<dbReference type="Gene3D" id="1.20.5.4130">
    <property type="match status" value="1"/>
</dbReference>
<dbReference type="GO" id="GO:0042742">
    <property type="term" value="P:defense response to bacterium"/>
    <property type="evidence" value="ECO:0007669"/>
    <property type="project" value="UniProtKB-ARBA"/>
</dbReference>
<dbReference type="InterPro" id="IPR038005">
    <property type="entry name" value="RX-like_CC"/>
</dbReference>
<dbReference type="FunFam" id="3.40.50.300:FF:001091">
    <property type="entry name" value="Probable disease resistance protein At1g61300"/>
    <property type="match status" value="1"/>
</dbReference>
<evidence type="ECO:0000256" key="4">
    <source>
        <dbReference type="ARBA" id="ARBA00022741"/>
    </source>
</evidence>
<dbReference type="InterPro" id="IPR042197">
    <property type="entry name" value="Apaf_helical"/>
</dbReference>
<keyword evidence="5" id="KW-0611">Plant defense</keyword>
<proteinExistence type="inferred from homology"/>
<evidence type="ECO:0000259" key="8">
    <source>
        <dbReference type="Pfam" id="PF18052"/>
    </source>
</evidence>
<dbReference type="Gene3D" id="3.80.10.10">
    <property type="entry name" value="Ribonuclease Inhibitor"/>
    <property type="match status" value="1"/>
</dbReference>
<gene>
    <name evidence="11" type="ORF">PAHAL_2G374000</name>
</gene>
<dbReference type="Gene3D" id="3.40.50.300">
    <property type="entry name" value="P-loop containing nucleotide triphosphate hydrolases"/>
    <property type="match status" value="1"/>
</dbReference>
<dbReference type="PRINTS" id="PR00364">
    <property type="entry name" value="DISEASERSIST"/>
</dbReference>
<feature type="domain" description="Disease resistance protein winged helix" evidence="9">
    <location>
        <begin position="419"/>
        <end position="491"/>
    </location>
</feature>
<dbReference type="InterPro" id="IPR055414">
    <property type="entry name" value="LRR_R13L4/SHOC2-like"/>
</dbReference>
<accession>A0A2S3H2F9</accession>
<dbReference type="Pfam" id="PF18052">
    <property type="entry name" value="Rx_N"/>
    <property type="match status" value="1"/>
</dbReference>
<dbReference type="Gramene" id="PAN13946">
    <property type="protein sequence ID" value="PAN13946"/>
    <property type="gene ID" value="PAHAL_2G374000"/>
</dbReference>
<comment type="similarity">
    <text evidence="1">Belongs to the disease resistance NB-LRR family.</text>
</comment>
<dbReference type="SUPFAM" id="SSF52058">
    <property type="entry name" value="L domain-like"/>
    <property type="match status" value="1"/>
</dbReference>
<dbReference type="InterPro" id="IPR032675">
    <property type="entry name" value="LRR_dom_sf"/>
</dbReference>
<dbReference type="InterPro" id="IPR002182">
    <property type="entry name" value="NB-ARC"/>
</dbReference>
<keyword evidence="3" id="KW-0677">Repeat</keyword>
<dbReference type="Proteomes" id="UP000243499">
    <property type="component" value="Chromosome 2"/>
</dbReference>
<dbReference type="AlphaFoldDB" id="A0A2S3H2F9"/>
<evidence type="ECO:0000256" key="1">
    <source>
        <dbReference type="ARBA" id="ARBA00008894"/>
    </source>
</evidence>
<name>A0A2S3H2F9_9POAL</name>
<dbReference type="FunFam" id="1.10.10.10:FF:000322">
    <property type="entry name" value="Probable disease resistance protein At1g63360"/>
    <property type="match status" value="1"/>
</dbReference>